<keyword evidence="2" id="KW-1185">Reference proteome</keyword>
<name>A0ABP7QV23_9SPHI</name>
<reference evidence="2" key="1">
    <citation type="journal article" date="2019" name="Int. J. Syst. Evol. Microbiol.">
        <title>The Global Catalogue of Microorganisms (GCM) 10K type strain sequencing project: providing services to taxonomists for standard genome sequencing and annotation.</title>
        <authorList>
            <consortium name="The Broad Institute Genomics Platform"/>
            <consortium name="The Broad Institute Genome Sequencing Center for Infectious Disease"/>
            <person name="Wu L."/>
            <person name="Ma J."/>
        </authorList>
    </citation>
    <scope>NUCLEOTIDE SEQUENCE [LARGE SCALE GENOMIC DNA]</scope>
    <source>
        <strain evidence="2">JCM 16601</strain>
    </source>
</reference>
<accession>A0ABP7QV23</accession>
<proteinExistence type="predicted"/>
<dbReference type="EMBL" id="BAAAZC010000030">
    <property type="protein sequence ID" value="GAA3988437.1"/>
    <property type="molecule type" value="Genomic_DNA"/>
</dbReference>
<evidence type="ECO:0000313" key="1">
    <source>
        <dbReference type="EMBL" id="GAA3988437.1"/>
    </source>
</evidence>
<dbReference type="SUPFAM" id="SSF50939">
    <property type="entry name" value="Sialidases"/>
    <property type="match status" value="1"/>
</dbReference>
<evidence type="ECO:0000313" key="2">
    <source>
        <dbReference type="Proteomes" id="UP001500742"/>
    </source>
</evidence>
<dbReference type="Proteomes" id="UP001500742">
    <property type="component" value="Unassembled WGS sequence"/>
</dbReference>
<sequence length="266" mass="30920">MSWEQMLADAGKDHKICGTFDVSKDTIVLLRGSFGIELSTDHGKTWTWLGKKIFRLNEFTIDDKGTWWGLERWAGIHEPSYCMIHSSVNAGKTWITYEFNTNNFFPFHIDSKPREPLEITDFRSKKIYRLSGRDASHNWQFVKQLPENDNQIADLSVENYFISNNNDNNKLYVKRENGITDTLMSFKKAYNIYNIKKIKNTVYVTGPSSGDINSYFAVIKNERLLQEFTIPGGDINLIKTQFNRIYLNSTSGAYQYKNNKVINIYK</sequence>
<organism evidence="1 2">
    <name type="scientific">Mucilaginibacter dorajii</name>
    <dbReference type="NCBI Taxonomy" id="692994"/>
    <lineage>
        <taxon>Bacteria</taxon>
        <taxon>Pseudomonadati</taxon>
        <taxon>Bacteroidota</taxon>
        <taxon>Sphingobacteriia</taxon>
        <taxon>Sphingobacteriales</taxon>
        <taxon>Sphingobacteriaceae</taxon>
        <taxon>Mucilaginibacter</taxon>
    </lineage>
</organism>
<dbReference type="InterPro" id="IPR036278">
    <property type="entry name" value="Sialidase_sf"/>
</dbReference>
<evidence type="ECO:0008006" key="3">
    <source>
        <dbReference type="Google" id="ProtNLM"/>
    </source>
</evidence>
<gene>
    <name evidence="1" type="ORF">GCM10022210_46680</name>
</gene>
<comment type="caution">
    <text evidence="1">The sequence shown here is derived from an EMBL/GenBank/DDBJ whole genome shotgun (WGS) entry which is preliminary data.</text>
</comment>
<protein>
    <recommendedName>
        <fullName evidence="3">Exo-alpha-sialidase</fullName>
    </recommendedName>
</protein>